<organism evidence="8 9">
    <name type="scientific">Tegillarca granosa</name>
    <name type="common">Malaysian cockle</name>
    <name type="synonym">Anadara granosa</name>
    <dbReference type="NCBI Taxonomy" id="220873"/>
    <lineage>
        <taxon>Eukaryota</taxon>
        <taxon>Metazoa</taxon>
        <taxon>Spiralia</taxon>
        <taxon>Lophotrochozoa</taxon>
        <taxon>Mollusca</taxon>
        <taxon>Bivalvia</taxon>
        <taxon>Autobranchia</taxon>
        <taxon>Pteriomorphia</taxon>
        <taxon>Arcoida</taxon>
        <taxon>Arcoidea</taxon>
        <taxon>Arcidae</taxon>
        <taxon>Tegillarca</taxon>
    </lineage>
</organism>
<dbReference type="Proteomes" id="UP001217089">
    <property type="component" value="Unassembled WGS sequence"/>
</dbReference>
<evidence type="ECO:0000259" key="7">
    <source>
        <dbReference type="Pfam" id="PF00520"/>
    </source>
</evidence>
<dbReference type="Pfam" id="PF00520">
    <property type="entry name" value="Ion_trans"/>
    <property type="match status" value="1"/>
</dbReference>
<keyword evidence="9" id="KW-1185">Reference proteome</keyword>
<protein>
    <recommendedName>
        <fullName evidence="7">Ion transport domain-containing protein</fullName>
    </recommendedName>
</protein>
<gene>
    <name evidence="8" type="ORF">KUTeg_021168</name>
</gene>
<comment type="subcellular location">
    <subcellularLocation>
        <location evidence="1">Membrane</location>
        <topology evidence="1">Multi-pass membrane protein</topology>
    </subcellularLocation>
</comment>
<evidence type="ECO:0000256" key="1">
    <source>
        <dbReference type="ARBA" id="ARBA00004141"/>
    </source>
</evidence>
<keyword evidence="3 6" id="KW-1133">Transmembrane helix</keyword>
<proteinExistence type="predicted"/>
<name>A0ABQ9EA10_TEGGR</name>
<evidence type="ECO:0000256" key="2">
    <source>
        <dbReference type="ARBA" id="ARBA00022692"/>
    </source>
</evidence>
<dbReference type="InterPro" id="IPR039031">
    <property type="entry name" value="Mucolipin"/>
</dbReference>
<evidence type="ECO:0000313" key="8">
    <source>
        <dbReference type="EMBL" id="KAJ8302181.1"/>
    </source>
</evidence>
<evidence type="ECO:0000256" key="4">
    <source>
        <dbReference type="ARBA" id="ARBA00023136"/>
    </source>
</evidence>
<accession>A0ABQ9EA10</accession>
<evidence type="ECO:0000256" key="6">
    <source>
        <dbReference type="SAM" id="Phobius"/>
    </source>
</evidence>
<feature type="transmembrane region" description="Helical" evidence="6">
    <location>
        <begin position="212"/>
        <end position="240"/>
    </location>
</feature>
<feature type="region of interest" description="Disordered" evidence="5">
    <location>
        <begin position="16"/>
        <end position="44"/>
    </location>
</feature>
<evidence type="ECO:0000256" key="5">
    <source>
        <dbReference type="SAM" id="MobiDB-lite"/>
    </source>
</evidence>
<dbReference type="PANTHER" id="PTHR12127">
    <property type="entry name" value="MUCOLIPIN"/>
    <property type="match status" value="1"/>
</dbReference>
<feature type="compositionally biased region" description="Basic and acidic residues" evidence="5">
    <location>
        <begin position="22"/>
        <end position="34"/>
    </location>
</feature>
<dbReference type="InterPro" id="IPR005821">
    <property type="entry name" value="Ion_trans_dom"/>
</dbReference>
<reference evidence="8 9" key="1">
    <citation type="submission" date="2022-12" db="EMBL/GenBank/DDBJ databases">
        <title>Chromosome-level genome of Tegillarca granosa.</title>
        <authorList>
            <person name="Kim J."/>
        </authorList>
    </citation>
    <scope>NUCLEOTIDE SEQUENCE [LARGE SCALE GENOMIC DNA]</scope>
    <source>
        <strain evidence="8">Teg-2019</strain>
        <tissue evidence="8">Adductor muscle</tissue>
    </source>
</reference>
<keyword evidence="4 6" id="KW-0472">Membrane</keyword>
<keyword evidence="2 6" id="KW-0812">Transmembrane</keyword>
<dbReference type="PANTHER" id="PTHR12127:SF7">
    <property type="entry name" value="SD02261P"/>
    <property type="match status" value="1"/>
</dbReference>
<feature type="domain" description="Ion transport" evidence="7">
    <location>
        <begin position="129"/>
        <end position="249"/>
    </location>
</feature>
<evidence type="ECO:0000256" key="3">
    <source>
        <dbReference type="ARBA" id="ARBA00022989"/>
    </source>
</evidence>
<evidence type="ECO:0000313" key="9">
    <source>
        <dbReference type="Proteomes" id="UP001217089"/>
    </source>
</evidence>
<feature type="transmembrane region" description="Helical" evidence="6">
    <location>
        <begin position="150"/>
        <end position="172"/>
    </location>
</feature>
<sequence>MSSEYVNRAFTPVMPPEEDYVVVDKPEKGHDQNNTRKSSSPNEDELRRKLKFFLANPCQRWCMEECYSTSFKPISNNTATTAATTVTGPTTSNYSNDTGAPAELSGYTDILMPYDVEKHFEYLNIARHVSSVIPIFQILFLTLNKAIHNILRYMLCCSIIYAGFVFCGWAVLGPYHLKFKSLQSTAECLFATINGDDLYGTLSNFTVAKDEFIWWFSRAFMFVYIAIFTAIAINLFIAILTDTYETIKQYCKHGFPMETEDDIYDN</sequence>
<comment type="caution">
    <text evidence="8">The sequence shown here is derived from an EMBL/GenBank/DDBJ whole genome shotgun (WGS) entry which is preliminary data.</text>
</comment>
<dbReference type="EMBL" id="JARBDR010000918">
    <property type="protein sequence ID" value="KAJ8302181.1"/>
    <property type="molecule type" value="Genomic_DNA"/>
</dbReference>
<dbReference type="Gene3D" id="1.10.287.70">
    <property type="match status" value="1"/>
</dbReference>